<reference evidence="1 2" key="1">
    <citation type="submission" date="2015-01" db="EMBL/GenBank/DDBJ databases">
        <title>Genome Sequencing of Rickettsiales.</title>
        <authorList>
            <person name="Daugherty S.C."/>
            <person name="Su Q."/>
            <person name="Abolude K."/>
            <person name="Beier-Sexton M."/>
            <person name="Carlyon J.A."/>
            <person name="Carter R."/>
            <person name="Day N.P."/>
            <person name="Dumler S.J."/>
            <person name="Dyachenko V."/>
            <person name="Godinez A."/>
            <person name="Kurtti T.J."/>
            <person name="Lichay M."/>
            <person name="Mullins K.E."/>
            <person name="Ott S."/>
            <person name="Pappas-Brown V."/>
            <person name="Paris D.H."/>
            <person name="Patel P."/>
            <person name="Richards A.L."/>
            <person name="Sadzewicz L."/>
            <person name="Sears K."/>
            <person name="Seidman D."/>
            <person name="Sengamalay N."/>
            <person name="Stenos J."/>
            <person name="Tallon L.J."/>
            <person name="Vincent G."/>
            <person name="Fraser C.M."/>
            <person name="Munderloh U."/>
            <person name="Dunning-Hotopp J.C."/>
        </authorList>
    </citation>
    <scope>NUCLEOTIDE SEQUENCE [LARGE SCALE GENOMIC DNA]</scope>
    <source>
        <strain evidence="1 2">ApNP</strain>
    </source>
</reference>
<accession>A0A0F3NDW0</accession>
<evidence type="ECO:0000313" key="1">
    <source>
        <dbReference type="EMBL" id="KJV66258.1"/>
    </source>
</evidence>
<dbReference type="PATRIC" id="fig|1359153.3.peg.379"/>
<dbReference type="EMBL" id="LANW01000001">
    <property type="protein sequence ID" value="KJV66258.1"/>
    <property type="molecule type" value="Genomic_DNA"/>
</dbReference>
<dbReference type="AlphaFoldDB" id="A0A0F3NDW0"/>
<organism evidence="1 2">
    <name type="scientific">Anaplasma phagocytophilum str. ApNP</name>
    <dbReference type="NCBI Taxonomy" id="1359153"/>
    <lineage>
        <taxon>Bacteria</taxon>
        <taxon>Pseudomonadati</taxon>
        <taxon>Pseudomonadota</taxon>
        <taxon>Alphaproteobacteria</taxon>
        <taxon>Rickettsiales</taxon>
        <taxon>Anaplasmataceae</taxon>
        <taxon>Anaplasma</taxon>
        <taxon>phagocytophilum group</taxon>
    </lineage>
</organism>
<sequence length="204" mass="22946">MIPLRSLVHASALQQRFGKSDVSTLSRASRAACKHPRISLNGYFCYGCTDITTGYSYRLWQFSWQQLAIILAVVQSFDSNTVQHLQCMEGMQELPAQHASIQESLNELLLPWLRRYHCYVQYAIMAVQLAAVSNYSSSSAIFDSNTVQHLQCMEGMQELPAQLVNNFSADPTVHNVACVMIAQLVITIVQDISIGFEHCSDYFL</sequence>
<protein>
    <submittedName>
        <fullName evidence="1">Uncharacterized protein</fullName>
    </submittedName>
</protein>
<comment type="caution">
    <text evidence="1">The sequence shown here is derived from an EMBL/GenBank/DDBJ whole genome shotgun (WGS) entry which is preliminary data.</text>
</comment>
<gene>
    <name evidence="1" type="ORF">APHNP_0368</name>
</gene>
<name>A0A0F3NDW0_ANAPH</name>
<evidence type="ECO:0000313" key="2">
    <source>
        <dbReference type="Proteomes" id="UP000033385"/>
    </source>
</evidence>
<proteinExistence type="predicted"/>
<dbReference type="Proteomes" id="UP000033385">
    <property type="component" value="Unassembled WGS sequence"/>
</dbReference>